<evidence type="ECO:0000313" key="2">
    <source>
        <dbReference type="EMBL" id="KAK1621968.1"/>
    </source>
</evidence>
<dbReference type="GeneID" id="85477962"/>
<organism evidence="2 3">
    <name type="scientific">Colletotrichum phormii</name>
    <dbReference type="NCBI Taxonomy" id="359342"/>
    <lineage>
        <taxon>Eukaryota</taxon>
        <taxon>Fungi</taxon>
        <taxon>Dikarya</taxon>
        <taxon>Ascomycota</taxon>
        <taxon>Pezizomycotina</taxon>
        <taxon>Sordariomycetes</taxon>
        <taxon>Hypocreomycetidae</taxon>
        <taxon>Glomerellales</taxon>
        <taxon>Glomerellaceae</taxon>
        <taxon>Colletotrichum</taxon>
        <taxon>Colletotrichum acutatum species complex</taxon>
    </lineage>
</organism>
<keyword evidence="3" id="KW-1185">Reference proteome</keyword>
<accession>A0AAI9ZCH7</accession>
<proteinExistence type="predicted"/>
<dbReference type="RefSeq" id="XP_060437963.1">
    <property type="nucleotide sequence ID" value="XM_060593100.1"/>
</dbReference>
<feature type="region of interest" description="Disordered" evidence="1">
    <location>
        <begin position="209"/>
        <end position="236"/>
    </location>
</feature>
<sequence length="236" mass="28472">MAFALRYPSFDMIQLYHERNHRYRTYKRQNEKGLPWIETLKMHEMGDWMAFTLKEQAFGRLEAFCVLLREARHQAIWEKFQKSKLTAEILEEYFQRHRNLDHFVSMIRLYHSNLVFQIAATLLDEDNPDPESAASMKNTVRRIKDVFLMWKPINEMEEIPEAAKKYQIEIPKFNDIEAWNREKEVLDGVLGTQDAYAQKELKMCREFEKKRAVHDQRHSDTQREAEERKQEQQQST</sequence>
<reference evidence="2" key="1">
    <citation type="submission" date="2021-06" db="EMBL/GenBank/DDBJ databases">
        <title>Comparative genomics, transcriptomics and evolutionary studies reveal genomic signatures of adaptation to plant cell wall in hemibiotrophic fungi.</title>
        <authorList>
            <consortium name="DOE Joint Genome Institute"/>
            <person name="Baroncelli R."/>
            <person name="Diaz J.F."/>
            <person name="Benocci T."/>
            <person name="Peng M."/>
            <person name="Battaglia E."/>
            <person name="Haridas S."/>
            <person name="Andreopoulos W."/>
            <person name="Labutti K."/>
            <person name="Pangilinan J."/>
            <person name="Floch G.L."/>
            <person name="Makela M.R."/>
            <person name="Henrissat B."/>
            <person name="Grigoriev I.V."/>
            <person name="Crouch J.A."/>
            <person name="De Vries R.P."/>
            <person name="Sukno S.A."/>
            <person name="Thon M.R."/>
        </authorList>
    </citation>
    <scope>NUCLEOTIDE SEQUENCE</scope>
    <source>
        <strain evidence="2">CBS 102054</strain>
    </source>
</reference>
<dbReference type="AlphaFoldDB" id="A0AAI9ZCH7"/>
<evidence type="ECO:0000313" key="3">
    <source>
        <dbReference type="Proteomes" id="UP001243989"/>
    </source>
</evidence>
<protein>
    <submittedName>
        <fullName evidence="2">Uncharacterized protein</fullName>
    </submittedName>
</protein>
<name>A0AAI9ZCH7_9PEZI</name>
<evidence type="ECO:0000256" key="1">
    <source>
        <dbReference type="SAM" id="MobiDB-lite"/>
    </source>
</evidence>
<dbReference type="EMBL" id="JAHMHQ010000041">
    <property type="protein sequence ID" value="KAK1621968.1"/>
    <property type="molecule type" value="Genomic_DNA"/>
</dbReference>
<comment type="caution">
    <text evidence="2">The sequence shown here is derived from an EMBL/GenBank/DDBJ whole genome shotgun (WGS) entry which is preliminary data.</text>
</comment>
<dbReference type="Proteomes" id="UP001243989">
    <property type="component" value="Unassembled WGS sequence"/>
</dbReference>
<gene>
    <name evidence="2" type="ORF">BDP81DRAFT_455808</name>
</gene>